<evidence type="ECO:0000313" key="2">
    <source>
        <dbReference type="Proteomes" id="UP000325315"/>
    </source>
</evidence>
<protein>
    <submittedName>
        <fullName evidence="1">Hypoxia-inducible factor 1-alpha</fullName>
    </submittedName>
</protein>
<dbReference type="AlphaFoldDB" id="A0A5B6WP22"/>
<accession>A0A5B6WP22</accession>
<gene>
    <name evidence="1" type="ORF">EPI10_004806</name>
</gene>
<evidence type="ECO:0000313" key="1">
    <source>
        <dbReference type="EMBL" id="KAA3482572.1"/>
    </source>
</evidence>
<sequence length="76" mass="8568">MKPSQSHISYVNAHLELSSGLLTQADGQDVATRYCSHKLMSNHNTCRKTQPPFLKILKIPLLIILSDEMLIVHIID</sequence>
<keyword evidence="2" id="KW-1185">Reference proteome</keyword>
<organism evidence="1 2">
    <name type="scientific">Gossypium australe</name>
    <dbReference type="NCBI Taxonomy" id="47621"/>
    <lineage>
        <taxon>Eukaryota</taxon>
        <taxon>Viridiplantae</taxon>
        <taxon>Streptophyta</taxon>
        <taxon>Embryophyta</taxon>
        <taxon>Tracheophyta</taxon>
        <taxon>Spermatophyta</taxon>
        <taxon>Magnoliopsida</taxon>
        <taxon>eudicotyledons</taxon>
        <taxon>Gunneridae</taxon>
        <taxon>Pentapetalae</taxon>
        <taxon>rosids</taxon>
        <taxon>malvids</taxon>
        <taxon>Malvales</taxon>
        <taxon>Malvaceae</taxon>
        <taxon>Malvoideae</taxon>
        <taxon>Gossypium</taxon>
    </lineage>
</organism>
<proteinExistence type="predicted"/>
<name>A0A5B6WP22_9ROSI</name>
<dbReference type="Proteomes" id="UP000325315">
    <property type="component" value="Unassembled WGS sequence"/>
</dbReference>
<comment type="caution">
    <text evidence="1">The sequence shown here is derived from an EMBL/GenBank/DDBJ whole genome shotgun (WGS) entry which is preliminary data.</text>
</comment>
<reference evidence="2" key="1">
    <citation type="journal article" date="2019" name="Plant Biotechnol. J.">
        <title>Genome sequencing of the Australian wild diploid species Gossypium australe highlights disease resistance and delayed gland morphogenesis.</title>
        <authorList>
            <person name="Cai Y."/>
            <person name="Cai X."/>
            <person name="Wang Q."/>
            <person name="Wang P."/>
            <person name="Zhang Y."/>
            <person name="Cai C."/>
            <person name="Xu Y."/>
            <person name="Wang K."/>
            <person name="Zhou Z."/>
            <person name="Wang C."/>
            <person name="Geng S."/>
            <person name="Li B."/>
            <person name="Dong Q."/>
            <person name="Hou Y."/>
            <person name="Wang H."/>
            <person name="Ai P."/>
            <person name="Liu Z."/>
            <person name="Yi F."/>
            <person name="Sun M."/>
            <person name="An G."/>
            <person name="Cheng J."/>
            <person name="Zhang Y."/>
            <person name="Shi Q."/>
            <person name="Xie Y."/>
            <person name="Shi X."/>
            <person name="Chang Y."/>
            <person name="Huang F."/>
            <person name="Chen Y."/>
            <person name="Hong S."/>
            <person name="Mi L."/>
            <person name="Sun Q."/>
            <person name="Zhang L."/>
            <person name="Zhou B."/>
            <person name="Peng R."/>
            <person name="Zhang X."/>
            <person name="Liu F."/>
        </authorList>
    </citation>
    <scope>NUCLEOTIDE SEQUENCE [LARGE SCALE GENOMIC DNA]</scope>
    <source>
        <strain evidence="2">cv. PA1801</strain>
    </source>
</reference>
<dbReference type="EMBL" id="SMMG02000002">
    <property type="protein sequence ID" value="KAA3482572.1"/>
    <property type="molecule type" value="Genomic_DNA"/>
</dbReference>